<dbReference type="Proteomes" id="UP000324222">
    <property type="component" value="Unassembled WGS sequence"/>
</dbReference>
<protein>
    <submittedName>
        <fullName evidence="2">Uncharacterized protein</fullName>
    </submittedName>
</protein>
<dbReference type="AlphaFoldDB" id="A0A5B7EFZ4"/>
<comment type="caution">
    <text evidence="2">The sequence shown here is derived from an EMBL/GenBank/DDBJ whole genome shotgun (WGS) entry which is preliminary data.</text>
</comment>
<reference evidence="2 3" key="1">
    <citation type="submission" date="2019-05" db="EMBL/GenBank/DDBJ databases">
        <title>Another draft genome of Portunus trituberculatus and its Hox gene families provides insights of decapod evolution.</title>
        <authorList>
            <person name="Jeong J.-H."/>
            <person name="Song I."/>
            <person name="Kim S."/>
            <person name="Choi T."/>
            <person name="Kim D."/>
            <person name="Ryu S."/>
            <person name="Kim W."/>
        </authorList>
    </citation>
    <scope>NUCLEOTIDE SEQUENCE [LARGE SCALE GENOMIC DNA]</scope>
    <source>
        <tissue evidence="2">Muscle</tissue>
    </source>
</reference>
<feature type="compositionally biased region" description="Polar residues" evidence="1">
    <location>
        <begin position="1"/>
        <end position="10"/>
    </location>
</feature>
<evidence type="ECO:0000256" key="1">
    <source>
        <dbReference type="SAM" id="MobiDB-lite"/>
    </source>
</evidence>
<proteinExistence type="predicted"/>
<evidence type="ECO:0000313" key="3">
    <source>
        <dbReference type="Proteomes" id="UP000324222"/>
    </source>
</evidence>
<dbReference type="EMBL" id="VSRR010002588">
    <property type="protein sequence ID" value="MPC32227.1"/>
    <property type="molecule type" value="Genomic_DNA"/>
</dbReference>
<gene>
    <name evidence="2" type="ORF">E2C01_025535</name>
</gene>
<evidence type="ECO:0000313" key="2">
    <source>
        <dbReference type="EMBL" id="MPC32227.1"/>
    </source>
</evidence>
<feature type="region of interest" description="Disordered" evidence="1">
    <location>
        <begin position="1"/>
        <end position="23"/>
    </location>
</feature>
<keyword evidence="3" id="KW-1185">Reference proteome</keyword>
<accession>A0A5B7EFZ4</accession>
<organism evidence="2 3">
    <name type="scientific">Portunus trituberculatus</name>
    <name type="common">Swimming crab</name>
    <name type="synonym">Neptunus trituberculatus</name>
    <dbReference type="NCBI Taxonomy" id="210409"/>
    <lineage>
        <taxon>Eukaryota</taxon>
        <taxon>Metazoa</taxon>
        <taxon>Ecdysozoa</taxon>
        <taxon>Arthropoda</taxon>
        <taxon>Crustacea</taxon>
        <taxon>Multicrustacea</taxon>
        <taxon>Malacostraca</taxon>
        <taxon>Eumalacostraca</taxon>
        <taxon>Eucarida</taxon>
        <taxon>Decapoda</taxon>
        <taxon>Pleocyemata</taxon>
        <taxon>Brachyura</taxon>
        <taxon>Eubrachyura</taxon>
        <taxon>Portunoidea</taxon>
        <taxon>Portunidae</taxon>
        <taxon>Portuninae</taxon>
        <taxon>Portunus</taxon>
    </lineage>
</organism>
<name>A0A5B7EFZ4_PORTR</name>
<sequence>MSNFLSSPASTRRGAPGGPLAALPGAPATFKPLTISTLQRGPIVRDSKRAPQKPFLSRCTHAFACCPPQLPAAGRRSEPLKQC</sequence>